<evidence type="ECO:0000313" key="1">
    <source>
        <dbReference type="EMBL" id="EFC98285.1"/>
    </source>
</evidence>
<evidence type="ECO:0008006" key="3">
    <source>
        <dbReference type="Google" id="ProtNLM"/>
    </source>
</evidence>
<accession>D3AIS5</accession>
<comment type="caution">
    <text evidence="1">The sequence shown here is derived from an EMBL/GenBank/DDBJ whole genome shotgun (WGS) entry which is preliminary data.</text>
</comment>
<dbReference type="PANTHER" id="PTHR37421">
    <property type="entry name" value="UPF0260 PROTEIN YCGN"/>
    <property type="match status" value="1"/>
</dbReference>
<sequence>MRRDRGFLPLRIWREYRKWHENWDELCSQCGLCCYTRSVTRRGEVRINFASPCEFLDEKTHLCRVYESRFRRCPTCQKVNLFRALFHPSLPPECAYGKTFRLWK</sequence>
<dbReference type="PANTHER" id="PTHR37421:SF1">
    <property type="entry name" value="UPF0260 PROTEIN YCGN"/>
    <property type="match status" value="1"/>
</dbReference>
<dbReference type="EMBL" id="ACIO01000290">
    <property type="protein sequence ID" value="EFC98285.1"/>
    <property type="molecule type" value="Genomic_DNA"/>
</dbReference>
<gene>
    <name evidence="1" type="ORF">CLOSTHATH_03515</name>
</gene>
<dbReference type="InterPro" id="IPR008228">
    <property type="entry name" value="UCP006173"/>
</dbReference>
<dbReference type="HOGENOM" id="CLU_164634_0_0_9"/>
<name>D3AIS5_9FIRM</name>
<evidence type="ECO:0000313" key="2">
    <source>
        <dbReference type="Proteomes" id="UP000004968"/>
    </source>
</evidence>
<dbReference type="Proteomes" id="UP000004968">
    <property type="component" value="Unassembled WGS sequence"/>
</dbReference>
<reference evidence="1 2" key="1">
    <citation type="submission" date="2010-01" db="EMBL/GenBank/DDBJ databases">
        <authorList>
            <person name="Weinstock G."/>
            <person name="Sodergren E."/>
            <person name="Clifton S."/>
            <person name="Fulton L."/>
            <person name="Fulton B."/>
            <person name="Courtney L."/>
            <person name="Fronick C."/>
            <person name="Harrison M."/>
            <person name="Strong C."/>
            <person name="Farmer C."/>
            <person name="Delahaunty K."/>
            <person name="Markovic C."/>
            <person name="Hall O."/>
            <person name="Minx P."/>
            <person name="Tomlinson C."/>
            <person name="Mitreva M."/>
            <person name="Nelson J."/>
            <person name="Hou S."/>
            <person name="Wollam A."/>
            <person name="Pepin K.H."/>
            <person name="Johnson M."/>
            <person name="Bhonagiri V."/>
            <person name="Nash W.E."/>
            <person name="Warren W."/>
            <person name="Chinwalla A."/>
            <person name="Mardis E.R."/>
            <person name="Wilson R.K."/>
        </authorList>
    </citation>
    <scope>NUCLEOTIDE SEQUENCE [LARGE SCALE GENOMIC DNA]</scope>
    <source>
        <strain evidence="1 2">DSM 13479</strain>
    </source>
</reference>
<organism evidence="1 2">
    <name type="scientific">Hungatella hathewayi DSM 13479</name>
    <dbReference type="NCBI Taxonomy" id="566550"/>
    <lineage>
        <taxon>Bacteria</taxon>
        <taxon>Bacillati</taxon>
        <taxon>Bacillota</taxon>
        <taxon>Clostridia</taxon>
        <taxon>Lachnospirales</taxon>
        <taxon>Lachnospiraceae</taxon>
        <taxon>Hungatella</taxon>
    </lineage>
</organism>
<proteinExistence type="predicted"/>
<protein>
    <recommendedName>
        <fullName evidence="3">Flagellin N-methylase</fullName>
    </recommendedName>
</protein>
<dbReference type="AlphaFoldDB" id="D3AIS5"/>